<dbReference type="OrthoDB" id="5370059at2759"/>
<evidence type="ECO:0000313" key="2">
    <source>
        <dbReference type="EMBL" id="RBR07928.1"/>
    </source>
</evidence>
<organism evidence="2 3">
    <name type="scientific">Fusarium coffeatum</name>
    <dbReference type="NCBI Taxonomy" id="231269"/>
    <lineage>
        <taxon>Eukaryota</taxon>
        <taxon>Fungi</taxon>
        <taxon>Dikarya</taxon>
        <taxon>Ascomycota</taxon>
        <taxon>Pezizomycotina</taxon>
        <taxon>Sordariomycetes</taxon>
        <taxon>Hypocreomycetidae</taxon>
        <taxon>Hypocreales</taxon>
        <taxon>Nectriaceae</taxon>
        <taxon>Fusarium</taxon>
        <taxon>Fusarium incarnatum-equiseti species complex</taxon>
    </lineage>
</organism>
<evidence type="ECO:0000256" key="1">
    <source>
        <dbReference type="PROSITE-ProRule" id="PRU00235"/>
    </source>
</evidence>
<comment type="caution">
    <text evidence="2">The sequence shown here is derived from an EMBL/GenBank/DDBJ whole genome shotgun (WGS) entry which is preliminary data.</text>
</comment>
<dbReference type="Pfam" id="PF13540">
    <property type="entry name" value="RCC1_2"/>
    <property type="match status" value="1"/>
</dbReference>
<proteinExistence type="predicted"/>
<evidence type="ECO:0000313" key="3">
    <source>
        <dbReference type="Proteomes" id="UP000253153"/>
    </source>
</evidence>
<dbReference type="SUPFAM" id="SSF50985">
    <property type="entry name" value="RCC1/BLIP-II"/>
    <property type="match status" value="1"/>
</dbReference>
<dbReference type="InterPro" id="IPR000408">
    <property type="entry name" value="Reg_chr_condens"/>
</dbReference>
<keyword evidence="3" id="KW-1185">Reference proteome</keyword>
<sequence length="316" mass="34138">MNLYAVGFNAWNQLNFDTIPADEELDDLFTFTKVLADKSVGHVVSKIHYTAVQRNDTWALAGSCPSKLLHREADSTYLFDLPSAESGDGKVLTVQNLDSGHPTHAIVQYPSLAAWGANEHTEKWSCKSPVRQIAAYDTGFVMLLEDGTVLSCGDFRFPDCLGREVDESCPAHVPCPIEDLSDLGESIKKVSAGGYTLGALTDSGGLYLWGMKPPGSQSRHTAFTDLGPMPSYVEVDGEKDVQDFAIGESYAIALTTDGCVYVIGDNTNGQIGLGKPVKQSALWSKIDFILHPDEEVVAIEAGPRASFIVTAKTESI</sequence>
<dbReference type="EMBL" id="QKXC01000299">
    <property type="protein sequence ID" value="RBR07928.1"/>
    <property type="molecule type" value="Genomic_DNA"/>
</dbReference>
<dbReference type="InterPro" id="IPR009091">
    <property type="entry name" value="RCC1/BLIP-II"/>
</dbReference>
<dbReference type="InterPro" id="IPR051553">
    <property type="entry name" value="Ran_GTPase-activating"/>
</dbReference>
<feature type="repeat" description="RCC1" evidence="1">
    <location>
        <begin position="204"/>
        <end position="257"/>
    </location>
</feature>
<feature type="repeat" description="RCC1" evidence="1">
    <location>
        <begin position="258"/>
        <end position="312"/>
    </location>
</feature>
<dbReference type="GeneID" id="41999892"/>
<dbReference type="AlphaFoldDB" id="A0A366QUM2"/>
<dbReference type="PANTHER" id="PTHR45982:SF1">
    <property type="entry name" value="REGULATOR OF CHROMOSOME CONDENSATION"/>
    <property type="match status" value="1"/>
</dbReference>
<dbReference type="Gene3D" id="2.130.10.30">
    <property type="entry name" value="Regulator of chromosome condensation 1/beta-lactamase-inhibitor protein II"/>
    <property type="match status" value="1"/>
</dbReference>
<accession>A0A366QUM2</accession>
<reference evidence="2 3" key="1">
    <citation type="submission" date="2018-06" db="EMBL/GenBank/DDBJ databases">
        <title>Fusarium incarnatum-equiseti species complex species 28.</title>
        <authorList>
            <person name="Gardiner D.M."/>
        </authorList>
    </citation>
    <scope>NUCLEOTIDE SEQUENCE [LARGE SCALE GENOMIC DNA]</scope>
    <source>
        <strain evidence="2 3">FIESC_28</strain>
    </source>
</reference>
<dbReference type="PANTHER" id="PTHR45982">
    <property type="entry name" value="REGULATOR OF CHROMOSOME CONDENSATION"/>
    <property type="match status" value="1"/>
</dbReference>
<dbReference type="PROSITE" id="PS50012">
    <property type="entry name" value="RCC1_3"/>
    <property type="match status" value="2"/>
</dbReference>
<name>A0A366QUM2_9HYPO</name>
<dbReference type="RefSeq" id="XP_031011349.1">
    <property type="nucleotide sequence ID" value="XM_031164596.1"/>
</dbReference>
<gene>
    <name evidence="2" type="ORF">FIESC28_10464</name>
</gene>
<protein>
    <submittedName>
        <fullName evidence="2">Uncharacterized protein</fullName>
    </submittedName>
</protein>
<dbReference type="Proteomes" id="UP000253153">
    <property type="component" value="Unassembled WGS sequence"/>
</dbReference>